<dbReference type="Proteomes" id="UP001589734">
    <property type="component" value="Unassembled WGS sequence"/>
</dbReference>
<dbReference type="SUPFAM" id="SSF52058">
    <property type="entry name" value="L domain-like"/>
    <property type="match status" value="1"/>
</dbReference>
<keyword evidence="4" id="KW-1185">Reference proteome</keyword>
<dbReference type="SMART" id="SM00365">
    <property type="entry name" value="LRR_SD22"/>
    <property type="match status" value="7"/>
</dbReference>
<comment type="caution">
    <text evidence="3">The sequence shown here is derived from an EMBL/GenBank/DDBJ whole genome shotgun (WGS) entry which is preliminary data.</text>
</comment>
<dbReference type="Pfam" id="PF12799">
    <property type="entry name" value="LRR_4"/>
    <property type="match status" value="2"/>
</dbReference>
<reference evidence="3 4" key="1">
    <citation type="submission" date="2024-09" db="EMBL/GenBank/DDBJ databases">
        <authorList>
            <person name="Sun Q."/>
            <person name="Mori K."/>
        </authorList>
    </citation>
    <scope>NUCLEOTIDE SEQUENCE [LARGE SCALE GENOMIC DNA]</scope>
    <source>
        <strain evidence="3 4">CGMCC 1.12926</strain>
    </source>
</reference>
<sequence>MNEYIRNIEFKYDIKIIKSKNTENGVNSYYTDRNNNVTKLSLKDIKIKKNLDDLLPFSEHLKELELVVCNISSTKFLKKFPNLKTLKLVGNNIKGTEGLNKLRKLERLILWEDLFSITGLENLKINELDINSETICVKNICSLPSLKKLYISQCQLSNLKDLAHKFPLLEELKAGSNFDFCNMSDLEELVYLKKLDLSYCHIEKIEGIEKLINLKELLLNYNVIKKIQELDQLVNLEELGLRGNYINKINGLENLKKLKKLDLSNNDIISYDVDFNKGLKILDLRFNKIYKINEKLFDVDNILLTSNRIDRISEKYLQKIKNKCTIDLRLNPLSGLPENIPENITLITKVVNQDTGYFYNYRYHEGSHARMDTPSFESWLKTLDSIVFENNPCTLKNMDNFFN</sequence>
<name>A0ABV6BM31_9FLAO</name>
<evidence type="ECO:0000256" key="2">
    <source>
        <dbReference type="ARBA" id="ARBA00022737"/>
    </source>
</evidence>
<evidence type="ECO:0000256" key="1">
    <source>
        <dbReference type="ARBA" id="ARBA00022614"/>
    </source>
</evidence>
<proteinExistence type="predicted"/>
<dbReference type="PANTHER" id="PTHR46652">
    <property type="entry name" value="LEUCINE-RICH REPEAT AND IQ DOMAIN-CONTAINING PROTEIN 1-RELATED"/>
    <property type="match status" value="1"/>
</dbReference>
<dbReference type="PROSITE" id="PS51450">
    <property type="entry name" value="LRR"/>
    <property type="match status" value="4"/>
</dbReference>
<organism evidence="3 4">
    <name type="scientific">Flavobacterium procerum</name>
    <dbReference type="NCBI Taxonomy" id="1455569"/>
    <lineage>
        <taxon>Bacteria</taxon>
        <taxon>Pseudomonadati</taxon>
        <taxon>Bacteroidota</taxon>
        <taxon>Flavobacteriia</taxon>
        <taxon>Flavobacteriales</taxon>
        <taxon>Flavobacteriaceae</taxon>
        <taxon>Flavobacterium</taxon>
    </lineage>
</organism>
<dbReference type="PANTHER" id="PTHR46652:SF3">
    <property type="entry name" value="LEUCINE-RICH REPEAT-CONTAINING PROTEIN 9"/>
    <property type="match status" value="1"/>
</dbReference>
<gene>
    <name evidence="3" type="ORF">ACFFLS_05595</name>
</gene>
<dbReference type="Gene3D" id="3.80.10.10">
    <property type="entry name" value="Ribonuclease Inhibitor"/>
    <property type="match status" value="1"/>
</dbReference>
<dbReference type="InterPro" id="IPR050836">
    <property type="entry name" value="SDS22/Internalin_LRR"/>
</dbReference>
<evidence type="ECO:0000313" key="4">
    <source>
        <dbReference type="Proteomes" id="UP001589734"/>
    </source>
</evidence>
<dbReference type="InterPro" id="IPR032675">
    <property type="entry name" value="LRR_dom_sf"/>
</dbReference>
<keyword evidence="2" id="KW-0677">Repeat</keyword>
<protein>
    <submittedName>
        <fullName evidence="3">Leucine-rich repeat domain-containing protein</fullName>
    </submittedName>
</protein>
<dbReference type="InterPro" id="IPR001611">
    <property type="entry name" value="Leu-rich_rpt"/>
</dbReference>
<dbReference type="RefSeq" id="WP_379685540.1">
    <property type="nucleotide sequence ID" value="NZ_JBHLYW010000007.1"/>
</dbReference>
<dbReference type="InterPro" id="IPR025875">
    <property type="entry name" value="Leu-rich_rpt_4"/>
</dbReference>
<evidence type="ECO:0000313" key="3">
    <source>
        <dbReference type="EMBL" id="MFC0076503.1"/>
    </source>
</evidence>
<keyword evidence="1" id="KW-0433">Leucine-rich repeat</keyword>
<dbReference type="EMBL" id="JBHLYW010000007">
    <property type="protein sequence ID" value="MFC0076503.1"/>
    <property type="molecule type" value="Genomic_DNA"/>
</dbReference>
<accession>A0ABV6BM31</accession>